<dbReference type="PROSITE" id="PS00107">
    <property type="entry name" value="PROTEIN_KINASE_ATP"/>
    <property type="match status" value="1"/>
</dbReference>
<dbReference type="FunFam" id="1.10.510.10:FF:000021">
    <property type="entry name" value="Serine/threonine protein kinase"/>
    <property type="match status" value="1"/>
</dbReference>
<dbReference type="InterPro" id="IPR000719">
    <property type="entry name" value="Prot_kinase_dom"/>
</dbReference>
<dbReference type="Gene3D" id="1.10.510.10">
    <property type="entry name" value="Transferase(Phosphotransferase) domain 1"/>
    <property type="match status" value="1"/>
</dbReference>
<dbReference type="Pfam" id="PF00069">
    <property type="entry name" value="Pkinase"/>
    <property type="match status" value="1"/>
</dbReference>
<evidence type="ECO:0000256" key="6">
    <source>
        <dbReference type="SAM" id="Phobius"/>
    </source>
</evidence>
<dbReference type="PROSITE" id="PS00108">
    <property type="entry name" value="PROTEIN_KINASE_ST"/>
    <property type="match status" value="1"/>
</dbReference>
<feature type="transmembrane region" description="Helical" evidence="6">
    <location>
        <begin position="432"/>
        <end position="450"/>
    </location>
</feature>
<keyword evidence="1" id="KW-0723">Serine/threonine-protein kinase</keyword>
<dbReference type="InterPro" id="IPR011990">
    <property type="entry name" value="TPR-like_helical_dom_sf"/>
</dbReference>
<evidence type="ECO:0000256" key="2">
    <source>
        <dbReference type="ARBA" id="ARBA00022679"/>
    </source>
</evidence>
<dbReference type="Gene3D" id="1.25.40.10">
    <property type="entry name" value="Tetratricopeptide repeat domain"/>
    <property type="match status" value="1"/>
</dbReference>
<dbReference type="InterPro" id="IPR007890">
    <property type="entry name" value="CHASE2"/>
</dbReference>
<dbReference type="SUPFAM" id="SSF56112">
    <property type="entry name" value="Protein kinase-like (PK-like)"/>
    <property type="match status" value="1"/>
</dbReference>
<keyword evidence="3" id="KW-0547">Nucleotide-binding</keyword>
<dbReference type="SUPFAM" id="SSF48452">
    <property type="entry name" value="TPR-like"/>
    <property type="match status" value="1"/>
</dbReference>
<protein>
    <submittedName>
        <fullName evidence="8">Protein kinase</fullName>
    </submittedName>
</protein>
<accession>A0A3B0X2A5</accession>
<evidence type="ECO:0000259" key="7">
    <source>
        <dbReference type="PROSITE" id="PS50011"/>
    </source>
</evidence>
<dbReference type="InterPro" id="IPR017441">
    <property type="entry name" value="Protein_kinase_ATP_BS"/>
</dbReference>
<dbReference type="Pfam" id="PF05226">
    <property type="entry name" value="CHASE2"/>
    <property type="match status" value="1"/>
</dbReference>
<dbReference type="InterPro" id="IPR019734">
    <property type="entry name" value="TPR_rpt"/>
</dbReference>
<dbReference type="GO" id="GO:0005524">
    <property type="term" value="F:ATP binding"/>
    <property type="evidence" value="ECO:0007669"/>
    <property type="project" value="UniProtKB-KW"/>
</dbReference>
<evidence type="ECO:0000256" key="1">
    <source>
        <dbReference type="ARBA" id="ARBA00022527"/>
    </source>
</evidence>
<dbReference type="SMART" id="SM00220">
    <property type="entry name" value="S_TKc"/>
    <property type="match status" value="1"/>
</dbReference>
<evidence type="ECO:0000313" key="8">
    <source>
        <dbReference type="EMBL" id="VAW57037.1"/>
    </source>
</evidence>
<dbReference type="EMBL" id="UOFF01000319">
    <property type="protein sequence ID" value="VAW57037.1"/>
    <property type="molecule type" value="Genomic_DNA"/>
</dbReference>
<dbReference type="InterPro" id="IPR011009">
    <property type="entry name" value="Kinase-like_dom_sf"/>
</dbReference>
<dbReference type="GO" id="GO:0004674">
    <property type="term" value="F:protein serine/threonine kinase activity"/>
    <property type="evidence" value="ECO:0007669"/>
    <property type="project" value="UniProtKB-KW"/>
</dbReference>
<evidence type="ECO:0000256" key="4">
    <source>
        <dbReference type="ARBA" id="ARBA00022777"/>
    </source>
</evidence>
<feature type="transmembrane region" description="Helical" evidence="6">
    <location>
        <begin position="380"/>
        <end position="400"/>
    </location>
</feature>
<dbReference type="PROSITE" id="PS50005">
    <property type="entry name" value="TPR"/>
    <property type="match status" value="1"/>
</dbReference>
<dbReference type="Gene3D" id="3.30.200.20">
    <property type="entry name" value="Phosphorylase Kinase, domain 1"/>
    <property type="match status" value="1"/>
</dbReference>
<organism evidence="8">
    <name type="scientific">hydrothermal vent metagenome</name>
    <dbReference type="NCBI Taxonomy" id="652676"/>
    <lineage>
        <taxon>unclassified sequences</taxon>
        <taxon>metagenomes</taxon>
        <taxon>ecological metagenomes</taxon>
    </lineage>
</organism>
<gene>
    <name evidence="8" type="ORF">MNBD_GAMMA07-1418</name>
</gene>
<keyword evidence="6" id="KW-0472">Membrane</keyword>
<feature type="domain" description="Protein kinase" evidence="7">
    <location>
        <begin position="581"/>
        <end position="845"/>
    </location>
</feature>
<evidence type="ECO:0000256" key="3">
    <source>
        <dbReference type="ARBA" id="ARBA00022741"/>
    </source>
</evidence>
<keyword evidence="2" id="KW-0808">Transferase</keyword>
<name>A0A3B0X2A5_9ZZZZ</name>
<sequence length="864" mass="96232">MKQAFWQKDWFIGLTICILIISLNSTGVFDILERYAYDFGVRSSKRVPSDKISVIAIDDVSIANIGRWPWPRNIHAEMHRILKRGGAKVIGQSTFFIDPQIDPGMRHIRDIRSFYESSQLVKYNPKRKSKLYADIKTIGKKLISAEIDLNTDQKLANSLSEAGNVILAMHMGIGSVHGKPDKKTPDYITRNELKKIKNNPSKNTRNASPLSINSAFYPIKILAEKADSIGALSLHPDADGSIRSEPLVLKYYSQLFPSLALQIALRSLNLSVNDVTVNLGESVELGDLIIKTSPQLLMNTFFYSDTKETNAFAVDSFYDVLKGKIPASKYKGKTVLIGATAIGVGDTMVTPINSNMAPVLTLAHSVSSILNTDFLIIPDWNNIAIIVATLTISLYIIILLPLLSAGISATITLLLFTALFLIHYILMTQNGLWVHLVNPSILLIIGHLLLTTKRFLSSERGRLTSDAESAESNRLLGLSLQGQGQLDAAFDKFERLPKNNNSLELLYNLALDFERKRQFNKAGSVYQKIAEVNPKFRDIKKRLNRSNPVGETVMFGGARNTTDDGLLLNTSSVEKPMLGRYEIDKELGKGAMGAVYLGKDPKISRIVAIKTLALSQEFEDDELQEVKTRFFREAETAGRLSHPNIVTIYDAGEEHDLAYIAMEFLKGSDMVRYGKIDKLLPIPRVLDIIRRCAEALDYAHKASVVHRDIKPANIMYEKETDTLKITDFGIARITDSSKTKTGMVLGTPSYMSPEQLAGKKVDGRSDIFSLGVMMFQFITGSLPFRGDSMAALMYKITNDTHPKPESIRPELPRCVSVIINRALTKGPEDRYQTGALMARDLRKCLQIITKNKNSPQPASRNKKK</sequence>
<dbReference type="SMART" id="SM01080">
    <property type="entry name" value="CHASE2"/>
    <property type="match status" value="1"/>
</dbReference>
<reference evidence="8" key="1">
    <citation type="submission" date="2018-06" db="EMBL/GenBank/DDBJ databases">
        <authorList>
            <person name="Zhirakovskaya E."/>
        </authorList>
    </citation>
    <scope>NUCLEOTIDE SEQUENCE</scope>
</reference>
<dbReference type="CDD" id="cd14014">
    <property type="entry name" value="STKc_PknB_like"/>
    <property type="match status" value="1"/>
</dbReference>
<dbReference type="PANTHER" id="PTHR43289:SF6">
    <property type="entry name" value="SERINE_THREONINE-PROTEIN KINASE NEKL-3"/>
    <property type="match status" value="1"/>
</dbReference>
<dbReference type="InterPro" id="IPR008271">
    <property type="entry name" value="Ser/Thr_kinase_AS"/>
</dbReference>
<dbReference type="PANTHER" id="PTHR43289">
    <property type="entry name" value="MITOGEN-ACTIVATED PROTEIN KINASE KINASE KINASE 20-RELATED"/>
    <property type="match status" value="1"/>
</dbReference>
<dbReference type="PROSITE" id="PS50011">
    <property type="entry name" value="PROTEIN_KINASE_DOM"/>
    <property type="match status" value="1"/>
</dbReference>
<keyword evidence="6" id="KW-0812">Transmembrane</keyword>
<keyword evidence="5" id="KW-0067">ATP-binding</keyword>
<proteinExistence type="predicted"/>
<feature type="transmembrane region" description="Helical" evidence="6">
    <location>
        <begin position="407"/>
        <end position="426"/>
    </location>
</feature>
<dbReference type="AlphaFoldDB" id="A0A3B0X2A5"/>
<keyword evidence="6" id="KW-1133">Transmembrane helix</keyword>
<evidence type="ECO:0000256" key="5">
    <source>
        <dbReference type="ARBA" id="ARBA00022840"/>
    </source>
</evidence>
<keyword evidence="4 8" id="KW-0418">Kinase</keyword>